<name>A0A1W1WTF9_9BACT</name>
<evidence type="ECO:0000256" key="2">
    <source>
        <dbReference type="ARBA" id="ARBA00005236"/>
    </source>
</evidence>
<dbReference type="Proteomes" id="UP000192602">
    <property type="component" value="Unassembled WGS sequence"/>
</dbReference>
<gene>
    <name evidence="10" type="ORF">SAMN05660197_1427</name>
</gene>
<keyword evidence="11" id="KW-1185">Reference proteome</keyword>
<dbReference type="Pfam" id="PF02687">
    <property type="entry name" value="FtsX"/>
    <property type="match status" value="1"/>
</dbReference>
<dbReference type="PANTHER" id="PTHR30489">
    <property type="entry name" value="LIPOPROTEIN-RELEASING SYSTEM TRANSMEMBRANE PROTEIN LOLE"/>
    <property type="match status" value="1"/>
</dbReference>
<keyword evidence="3" id="KW-1003">Cell membrane</keyword>
<feature type="domain" description="MacB-like periplasmic core" evidence="9">
    <location>
        <begin position="28"/>
        <end position="210"/>
    </location>
</feature>
<comment type="similarity">
    <text evidence="2">Belongs to the ABC-4 integral membrane protein family. LolC/E subfamily.</text>
</comment>
<evidence type="ECO:0000313" key="10">
    <source>
        <dbReference type="EMBL" id="SMC09608.1"/>
    </source>
</evidence>
<proteinExistence type="inferred from homology"/>
<dbReference type="OrthoDB" id="9808461at2"/>
<dbReference type="InterPro" id="IPR051447">
    <property type="entry name" value="Lipoprotein-release_system"/>
</dbReference>
<evidence type="ECO:0000313" key="11">
    <source>
        <dbReference type="Proteomes" id="UP000192602"/>
    </source>
</evidence>
<feature type="transmembrane region" description="Helical" evidence="7">
    <location>
        <begin position="264"/>
        <end position="290"/>
    </location>
</feature>
<dbReference type="AlphaFoldDB" id="A0A1W1WTF9"/>
<dbReference type="Pfam" id="PF12704">
    <property type="entry name" value="MacB_PCD"/>
    <property type="match status" value="1"/>
</dbReference>
<sequence length="399" mass="45102">MDKKLVNYIVRRYLRFDKEQPFIFLSALLAFLGIMVGVMVLIIAMAIMNGFDKEFEKKLFTMNYPLTVFPKYSSYLYEDILKTLQKEFPSLRYSPYISSQVIYKKGDKLEGGIVFGVDFAKERQINDVLVSSLKKVPQKFEIVVGKQLFDELYLVLGEKIFLLFTKSEPSGFSITPIFKRFKVVGTFSSGLIAYDKAYSYTTLESLRKVLRFPPHTFSGIHIYSPNPQKDLQKIKEVLPNSIGIVGWWQQNGNFFAALAMEKRALFIVLMLIILIASLNIVSSLLMTVMNRRKEIALLLSLGATPKEIRSIFFKLGSIIGGVGILFGVAFGFIGLFILQNFDIIQLPADVYGTAKLPVDLSLQDLTLIIFGAIAIILLSATYPARKATKINVIEVLRNE</sequence>
<dbReference type="PANTHER" id="PTHR30489:SF0">
    <property type="entry name" value="LIPOPROTEIN-RELEASING SYSTEM TRANSMEMBRANE PROTEIN LOLE"/>
    <property type="match status" value="1"/>
</dbReference>
<feature type="transmembrane region" description="Helical" evidence="7">
    <location>
        <begin position="311"/>
        <end position="338"/>
    </location>
</feature>
<evidence type="ECO:0000256" key="1">
    <source>
        <dbReference type="ARBA" id="ARBA00004651"/>
    </source>
</evidence>
<keyword evidence="4 7" id="KW-0812">Transmembrane</keyword>
<feature type="transmembrane region" description="Helical" evidence="7">
    <location>
        <begin position="365"/>
        <end position="384"/>
    </location>
</feature>
<evidence type="ECO:0000256" key="4">
    <source>
        <dbReference type="ARBA" id="ARBA00022692"/>
    </source>
</evidence>
<accession>A0A1W1WTF9</accession>
<evidence type="ECO:0000256" key="5">
    <source>
        <dbReference type="ARBA" id="ARBA00022989"/>
    </source>
</evidence>
<evidence type="ECO:0000256" key="7">
    <source>
        <dbReference type="SAM" id="Phobius"/>
    </source>
</evidence>
<reference evidence="11" key="1">
    <citation type="submission" date="2017-04" db="EMBL/GenBank/DDBJ databases">
        <authorList>
            <person name="Varghese N."/>
            <person name="Submissions S."/>
        </authorList>
    </citation>
    <scope>NUCLEOTIDE SEQUENCE [LARGE SCALE GENOMIC DNA]</scope>
    <source>
        <strain evidence="11">DSM 16512</strain>
    </source>
</reference>
<dbReference type="GO" id="GO:0098797">
    <property type="term" value="C:plasma membrane protein complex"/>
    <property type="evidence" value="ECO:0007669"/>
    <property type="project" value="TreeGrafter"/>
</dbReference>
<dbReference type="RefSeq" id="WP_084275824.1">
    <property type="nucleotide sequence ID" value="NZ_AP026671.1"/>
</dbReference>
<evidence type="ECO:0000259" key="8">
    <source>
        <dbReference type="Pfam" id="PF02687"/>
    </source>
</evidence>
<dbReference type="InterPro" id="IPR025857">
    <property type="entry name" value="MacB_PCD"/>
</dbReference>
<feature type="transmembrane region" description="Helical" evidence="7">
    <location>
        <begin position="21"/>
        <end position="48"/>
    </location>
</feature>
<evidence type="ECO:0000256" key="3">
    <source>
        <dbReference type="ARBA" id="ARBA00022475"/>
    </source>
</evidence>
<dbReference type="EMBL" id="FWWZ01000001">
    <property type="protein sequence ID" value="SMC09608.1"/>
    <property type="molecule type" value="Genomic_DNA"/>
</dbReference>
<evidence type="ECO:0000259" key="9">
    <source>
        <dbReference type="Pfam" id="PF12704"/>
    </source>
</evidence>
<dbReference type="STRING" id="1069081.SAMN05660197_1427"/>
<protein>
    <submittedName>
        <fullName evidence="10">Putative ABC transport system permease protein</fullName>
    </submittedName>
</protein>
<comment type="subcellular location">
    <subcellularLocation>
        <location evidence="1">Cell membrane</location>
        <topology evidence="1">Multi-pass membrane protein</topology>
    </subcellularLocation>
</comment>
<feature type="domain" description="ABC3 transporter permease C-terminal" evidence="8">
    <location>
        <begin position="267"/>
        <end position="391"/>
    </location>
</feature>
<evidence type="ECO:0000256" key="6">
    <source>
        <dbReference type="ARBA" id="ARBA00023136"/>
    </source>
</evidence>
<keyword evidence="6 7" id="KW-0472">Membrane</keyword>
<organism evidence="10 11">
    <name type="scientific">Nitratiruptor tergarcus DSM 16512</name>
    <dbReference type="NCBI Taxonomy" id="1069081"/>
    <lineage>
        <taxon>Bacteria</taxon>
        <taxon>Pseudomonadati</taxon>
        <taxon>Campylobacterota</taxon>
        <taxon>Epsilonproteobacteria</taxon>
        <taxon>Nautiliales</taxon>
        <taxon>Nitratiruptoraceae</taxon>
        <taxon>Nitratiruptor</taxon>
    </lineage>
</organism>
<dbReference type="InterPro" id="IPR003838">
    <property type="entry name" value="ABC3_permease_C"/>
</dbReference>
<keyword evidence="5 7" id="KW-1133">Transmembrane helix</keyword>
<dbReference type="GO" id="GO:0044874">
    <property type="term" value="P:lipoprotein localization to outer membrane"/>
    <property type="evidence" value="ECO:0007669"/>
    <property type="project" value="TreeGrafter"/>
</dbReference>